<reference evidence="1" key="1">
    <citation type="submission" date="2020-06" db="EMBL/GenBank/DDBJ databases">
        <title>A novel thermopfilic bacterium from Erzurum, Turkey.</title>
        <authorList>
            <person name="Adiguzel A."/>
            <person name="Ay H."/>
            <person name="Baltaci M.O."/>
        </authorList>
    </citation>
    <scope>NUCLEOTIDE SEQUENCE</scope>
    <source>
        <strain evidence="1">P2</strain>
    </source>
</reference>
<sequence length="120" mass="14158">MPFSTNEPLLRNQWKQNLEAIIAGVDLPEPIMKDAILEDLELSYKSIGLHLLFLYKLRKITEAHYWERIREELSDRIHDRLKSGIEIPRSTCKNCGKILPPTIKFSLCDECYFDYIFEKV</sequence>
<dbReference type="EMBL" id="JABTTE010000032">
    <property type="protein sequence ID" value="NSL53234.1"/>
    <property type="molecule type" value="Genomic_DNA"/>
</dbReference>
<gene>
    <name evidence="1" type="ORF">HR057_15945</name>
</gene>
<evidence type="ECO:0000313" key="2">
    <source>
        <dbReference type="Proteomes" id="UP000625804"/>
    </source>
</evidence>
<name>A0A8J8GH09_9BACI</name>
<organism evidence="1 2">
    <name type="scientific">Calidifontibacillus erzurumensis</name>
    <dbReference type="NCBI Taxonomy" id="2741433"/>
    <lineage>
        <taxon>Bacteria</taxon>
        <taxon>Bacillati</taxon>
        <taxon>Bacillota</taxon>
        <taxon>Bacilli</taxon>
        <taxon>Bacillales</taxon>
        <taxon>Bacillaceae</taxon>
        <taxon>Calidifontibacillus/Schinkia group</taxon>
        <taxon>Calidifontibacillus</taxon>
    </lineage>
</organism>
<proteinExistence type="predicted"/>
<protein>
    <submittedName>
        <fullName evidence="1">Uncharacterized protein</fullName>
    </submittedName>
</protein>
<dbReference type="RefSeq" id="WP_173732432.1">
    <property type="nucleotide sequence ID" value="NZ_JABTTE010000032.1"/>
</dbReference>
<dbReference type="Proteomes" id="UP000625804">
    <property type="component" value="Unassembled WGS sequence"/>
</dbReference>
<comment type="caution">
    <text evidence="1">The sequence shown here is derived from an EMBL/GenBank/DDBJ whole genome shotgun (WGS) entry which is preliminary data.</text>
</comment>
<evidence type="ECO:0000313" key="1">
    <source>
        <dbReference type="EMBL" id="NSL53234.1"/>
    </source>
</evidence>
<accession>A0A8J8GH09</accession>
<keyword evidence="2" id="KW-1185">Reference proteome</keyword>
<dbReference type="AlphaFoldDB" id="A0A8J8GH09"/>